<keyword evidence="9" id="KW-0233">DNA recombination</keyword>
<dbReference type="InterPro" id="IPR016194">
    <property type="entry name" value="SPOC-like_C_dom_sf"/>
</dbReference>
<name>A0A1I7VNC7_LOALO</name>
<evidence type="ECO:0000313" key="13">
    <source>
        <dbReference type="EMBL" id="EFO26243.1"/>
    </source>
</evidence>
<dbReference type="InterPro" id="IPR036465">
    <property type="entry name" value="vWFA_dom_sf"/>
</dbReference>
<dbReference type="Pfam" id="PF02735">
    <property type="entry name" value="Ku"/>
    <property type="match status" value="1"/>
</dbReference>
<dbReference type="OrthoDB" id="5844513at2759"/>
<gene>
    <name evidence="13 15" type="ORF">LOAG_02241</name>
</gene>
<accession>A0A1I7VNC7</accession>
<keyword evidence="11" id="KW-0539">Nucleus</keyword>
<dbReference type="GO" id="GO:0006303">
    <property type="term" value="P:double-strand break repair via nonhomologous end joining"/>
    <property type="evidence" value="ECO:0007669"/>
    <property type="project" value="InterPro"/>
</dbReference>
<dbReference type="OMA" id="MASNKEC"/>
<dbReference type="GO" id="GO:0043564">
    <property type="term" value="C:Ku70:Ku80 complex"/>
    <property type="evidence" value="ECO:0007669"/>
    <property type="project" value="InterPro"/>
</dbReference>
<dbReference type="InParanoid" id="A0A1I7VNC7"/>
<dbReference type="GO" id="GO:0042162">
    <property type="term" value="F:telomeric DNA binding"/>
    <property type="evidence" value="ECO:0007669"/>
    <property type="project" value="InterPro"/>
</dbReference>
<protein>
    <submittedName>
        <fullName evidence="13 15">Ku P80 DNA helicase</fullName>
    </submittedName>
</protein>
<organism evidence="14 15">
    <name type="scientific">Loa loa</name>
    <name type="common">Eye worm</name>
    <name type="synonym">Filaria loa</name>
    <dbReference type="NCBI Taxonomy" id="7209"/>
    <lineage>
        <taxon>Eukaryota</taxon>
        <taxon>Metazoa</taxon>
        <taxon>Ecdysozoa</taxon>
        <taxon>Nematoda</taxon>
        <taxon>Chromadorea</taxon>
        <taxon>Rhabditida</taxon>
        <taxon>Spirurina</taxon>
        <taxon>Spiruromorpha</taxon>
        <taxon>Filarioidea</taxon>
        <taxon>Onchocercidae</taxon>
        <taxon>Loa</taxon>
    </lineage>
</organism>
<evidence type="ECO:0000256" key="1">
    <source>
        <dbReference type="ARBA" id="ARBA00004123"/>
    </source>
</evidence>
<keyword evidence="5" id="KW-0378">Hydrolase</keyword>
<dbReference type="AlphaFoldDB" id="A0A1I7VNC7"/>
<dbReference type="GO" id="GO:0016787">
    <property type="term" value="F:hydrolase activity"/>
    <property type="evidence" value="ECO:0007669"/>
    <property type="project" value="UniProtKB-KW"/>
</dbReference>
<dbReference type="Gene3D" id="2.40.290.10">
    <property type="match status" value="1"/>
</dbReference>
<dbReference type="FunCoup" id="A0A1I7VNC7">
    <property type="interactions" value="1930"/>
</dbReference>
<dbReference type="Proteomes" id="UP000095285">
    <property type="component" value="Unassembled WGS sequence"/>
</dbReference>
<dbReference type="Gene3D" id="1.10.1600.10">
    <property type="match status" value="1"/>
</dbReference>
<dbReference type="SUPFAM" id="SSF100939">
    <property type="entry name" value="SPOC domain-like"/>
    <property type="match status" value="1"/>
</dbReference>
<dbReference type="InterPro" id="IPR005161">
    <property type="entry name" value="Ku_N"/>
</dbReference>
<evidence type="ECO:0000313" key="14">
    <source>
        <dbReference type="Proteomes" id="UP000095285"/>
    </source>
</evidence>
<dbReference type="PROSITE" id="PS50234">
    <property type="entry name" value="VWFA"/>
    <property type="match status" value="1"/>
</dbReference>
<sequence length="614" mass="69118">MSDDDRPRKRAKKALSHECTVILIDVGANMNRKGIATTDMQLAKDTVEWIITRKIFTESADEFTLVLFGSELTQNPVTVDENIFFCEEEMQQAKIDWLRLIDKEIKPSKSTNGDFLAALIAALDYMRNHLESWPKSNITARNILLVTNLGGFNENVDEECIGAVINGMKALEINFNVIGPSIGMVSEDEDKIISNEESTIQPEEKLSNAMRSFKIEPAERVLTDILKQTDGVIYSFAEALPVLQHFVSRKVNLRGQKFNLELGIDLKLPLQMYKKIQTTDFKLAAEKYASITGTRLKRKTLYEKCVKDGEVDDGLTAMDVDVGRSDCASQGSSKIFAKEIVKGYKFGTTIVPYNAEDQKEYGWKHENRCLKLIQFTKRSQILEHYLMDGGACYFIPPALDKNACVAISALVNAMIAEDSVALTRYVYNAASQPRIMGLFPRRSKKGVDMFVGIQLPFYEDFRGLNFPPLNSPATEPKNDHLSAMHSFVQAMDLTKAHFNSQTGQFEESLRPRDVPNPKLQNVCKAIKYRALHPNAPLPAFEDKLLGDLLEPNALLLKRANESLVYLKTNLPMFESPNKKQHIKEVKEEILPRMSADNSVLPEGGKFIKTDEVDA</sequence>
<dbReference type="SMART" id="SM00559">
    <property type="entry name" value="Ku78"/>
    <property type="match status" value="1"/>
</dbReference>
<dbReference type="eggNOG" id="KOG2326">
    <property type="taxonomic scope" value="Eukaryota"/>
</dbReference>
<dbReference type="PANTHER" id="PTHR12604:SF4">
    <property type="entry name" value="X-RAY REPAIR CROSS-COMPLEMENTING PROTEIN 5"/>
    <property type="match status" value="1"/>
</dbReference>
<dbReference type="InterPro" id="IPR006164">
    <property type="entry name" value="DNA_bd_Ku70/Ku80"/>
</dbReference>
<evidence type="ECO:0000256" key="9">
    <source>
        <dbReference type="ARBA" id="ARBA00023172"/>
    </source>
</evidence>
<dbReference type="EMBL" id="JH712067">
    <property type="protein sequence ID" value="EFO26243.1"/>
    <property type="molecule type" value="Genomic_DNA"/>
</dbReference>
<accession>A0A1S0U8Z5</accession>
<dbReference type="CTD" id="9939625"/>
<keyword evidence="14" id="KW-1185">Reference proteome</keyword>
<dbReference type="CDD" id="cd00873">
    <property type="entry name" value="KU80"/>
    <property type="match status" value="1"/>
</dbReference>
<dbReference type="GO" id="GO:0003684">
    <property type="term" value="F:damaged DNA binding"/>
    <property type="evidence" value="ECO:0007669"/>
    <property type="project" value="InterPro"/>
</dbReference>
<keyword evidence="3" id="KW-0547">Nucleotide-binding</keyword>
<evidence type="ECO:0000256" key="3">
    <source>
        <dbReference type="ARBA" id="ARBA00022741"/>
    </source>
</evidence>
<evidence type="ECO:0000256" key="2">
    <source>
        <dbReference type="ARBA" id="ARBA00007726"/>
    </source>
</evidence>
<keyword evidence="10" id="KW-0234">DNA repair</keyword>
<evidence type="ECO:0000256" key="11">
    <source>
        <dbReference type="ARBA" id="ARBA00023242"/>
    </source>
</evidence>
<dbReference type="WBParaSite" id="EN70_4467">
    <property type="protein sequence ID" value="EN70_4467"/>
    <property type="gene ID" value="EN70_4467"/>
</dbReference>
<proteinExistence type="inferred from homology"/>
<dbReference type="GO" id="GO:0003690">
    <property type="term" value="F:double-stranded DNA binding"/>
    <property type="evidence" value="ECO:0007669"/>
    <property type="project" value="TreeGrafter"/>
</dbReference>
<evidence type="ECO:0000313" key="15">
    <source>
        <dbReference type="WBParaSite" id="EN70_4467"/>
    </source>
</evidence>
<comment type="similarity">
    <text evidence="2">Belongs to the ku80 family.</text>
</comment>
<dbReference type="STRING" id="7209.A0A1I7VNC7"/>
<keyword evidence="6 13" id="KW-0347">Helicase</keyword>
<reference evidence="13 14" key="1">
    <citation type="submission" date="2012-04" db="EMBL/GenBank/DDBJ databases">
        <title>The Genome Sequence of Loa loa.</title>
        <authorList>
            <consortium name="The Broad Institute Genome Sequencing Platform"/>
            <consortium name="Broad Institute Genome Sequencing Center for Infectious Disease"/>
            <person name="Nutman T.B."/>
            <person name="Fink D.L."/>
            <person name="Russ C."/>
            <person name="Young S."/>
            <person name="Zeng Q."/>
            <person name="Gargeya S."/>
            <person name="Alvarado L."/>
            <person name="Berlin A."/>
            <person name="Chapman S.B."/>
            <person name="Chen Z."/>
            <person name="Freedman E."/>
            <person name="Gellesch M."/>
            <person name="Goldberg J."/>
            <person name="Griggs A."/>
            <person name="Gujja S."/>
            <person name="Heilman E.R."/>
            <person name="Heiman D."/>
            <person name="Howarth C."/>
            <person name="Mehta T."/>
            <person name="Neiman D."/>
            <person name="Pearson M."/>
            <person name="Roberts A."/>
            <person name="Saif S."/>
            <person name="Shea T."/>
            <person name="Shenoy N."/>
            <person name="Sisk P."/>
            <person name="Stolte C."/>
            <person name="Sykes S."/>
            <person name="White J."/>
            <person name="Yandava C."/>
            <person name="Haas B."/>
            <person name="Henn M.R."/>
            <person name="Nusbaum C."/>
            <person name="Birren B."/>
        </authorList>
    </citation>
    <scope>NUCLEOTIDE SEQUENCE [LARGE SCALE GENOMIC DNA]</scope>
</reference>
<evidence type="ECO:0000256" key="4">
    <source>
        <dbReference type="ARBA" id="ARBA00022763"/>
    </source>
</evidence>
<feature type="domain" description="VWFA" evidence="12">
    <location>
        <begin position="19"/>
        <end position="229"/>
    </location>
</feature>
<evidence type="ECO:0000256" key="5">
    <source>
        <dbReference type="ARBA" id="ARBA00022801"/>
    </source>
</evidence>
<dbReference type="PANTHER" id="PTHR12604">
    <property type="entry name" value="KU AUTOANTIGEN DNA HELICASE"/>
    <property type="match status" value="1"/>
</dbReference>
<dbReference type="GO" id="GO:0004386">
    <property type="term" value="F:helicase activity"/>
    <property type="evidence" value="ECO:0007669"/>
    <property type="project" value="UniProtKB-KW"/>
</dbReference>
<keyword evidence="4" id="KW-0227">DNA damage</keyword>
<dbReference type="KEGG" id="loa:LOAG_02241"/>
<reference evidence="15" key="2">
    <citation type="submission" date="2016-11" db="UniProtKB">
        <authorList>
            <consortium name="WormBaseParasite"/>
        </authorList>
    </citation>
    <scope>IDENTIFICATION</scope>
</reference>
<dbReference type="InterPro" id="IPR024193">
    <property type="entry name" value="Ku80"/>
</dbReference>
<dbReference type="GO" id="GO:0005524">
    <property type="term" value="F:ATP binding"/>
    <property type="evidence" value="ECO:0007669"/>
    <property type="project" value="UniProtKB-KW"/>
</dbReference>
<dbReference type="GO" id="GO:0000723">
    <property type="term" value="P:telomere maintenance"/>
    <property type="evidence" value="ECO:0007669"/>
    <property type="project" value="InterPro"/>
</dbReference>
<dbReference type="Pfam" id="PF03731">
    <property type="entry name" value="Ku_N"/>
    <property type="match status" value="1"/>
</dbReference>
<evidence type="ECO:0000256" key="10">
    <source>
        <dbReference type="ARBA" id="ARBA00023204"/>
    </source>
</evidence>
<dbReference type="Gene3D" id="3.40.50.410">
    <property type="entry name" value="von Willebrand factor, type A domain"/>
    <property type="match status" value="1"/>
</dbReference>
<evidence type="ECO:0000256" key="8">
    <source>
        <dbReference type="ARBA" id="ARBA00023125"/>
    </source>
</evidence>
<keyword evidence="8" id="KW-0238">DNA-binding</keyword>
<evidence type="ECO:0000256" key="7">
    <source>
        <dbReference type="ARBA" id="ARBA00022840"/>
    </source>
</evidence>
<keyword evidence="7" id="KW-0067">ATP-binding</keyword>
<comment type="subcellular location">
    <subcellularLocation>
        <location evidence="1">Nucleus</location>
    </subcellularLocation>
</comment>
<dbReference type="GO" id="GO:0006310">
    <property type="term" value="P:DNA recombination"/>
    <property type="evidence" value="ECO:0007669"/>
    <property type="project" value="UniProtKB-KW"/>
</dbReference>
<dbReference type="InterPro" id="IPR002035">
    <property type="entry name" value="VWF_A"/>
</dbReference>
<dbReference type="GeneID" id="9939625"/>
<dbReference type="SUPFAM" id="SSF53300">
    <property type="entry name" value="vWA-like"/>
    <property type="match status" value="1"/>
</dbReference>
<evidence type="ECO:0000256" key="6">
    <source>
        <dbReference type="ARBA" id="ARBA00022806"/>
    </source>
</evidence>
<dbReference type="RefSeq" id="XP_020303644.1">
    <property type="nucleotide sequence ID" value="XM_020445959.1"/>
</dbReference>
<evidence type="ECO:0000259" key="12">
    <source>
        <dbReference type="PROSITE" id="PS50234"/>
    </source>
</evidence>